<evidence type="ECO:0000256" key="8">
    <source>
        <dbReference type="ARBA" id="ARBA00038489"/>
    </source>
</evidence>
<feature type="compositionally biased region" description="Acidic residues" evidence="10">
    <location>
        <begin position="228"/>
        <end position="244"/>
    </location>
</feature>
<evidence type="ECO:0000256" key="9">
    <source>
        <dbReference type="ARBA" id="ARBA00049091"/>
    </source>
</evidence>
<evidence type="ECO:0000256" key="5">
    <source>
        <dbReference type="ARBA" id="ARBA00023157"/>
    </source>
</evidence>
<evidence type="ECO:0000313" key="12">
    <source>
        <dbReference type="EMBL" id="CDP37710.1"/>
    </source>
</evidence>
<dbReference type="InterPro" id="IPR036249">
    <property type="entry name" value="Thioredoxin-like_sf"/>
</dbReference>
<keyword evidence="5" id="KW-1015">Disulfide bond</keyword>
<dbReference type="InterPro" id="IPR013766">
    <property type="entry name" value="Thioredoxin_domain"/>
</dbReference>
<name>A0A060T9G0_BLAAD</name>
<evidence type="ECO:0000256" key="1">
    <source>
        <dbReference type="ARBA" id="ARBA00013017"/>
    </source>
</evidence>
<dbReference type="PROSITE" id="PS51352">
    <property type="entry name" value="THIOREDOXIN_2"/>
    <property type="match status" value="1"/>
</dbReference>
<gene>
    <name evidence="12" type="ORF">GNLVRS02_ARAD1D17688g</name>
</gene>
<dbReference type="SUPFAM" id="SSF52833">
    <property type="entry name" value="Thioredoxin-like"/>
    <property type="match status" value="1"/>
</dbReference>
<evidence type="ECO:0000259" key="11">
    <source>
        <dbReference type="PROSITE" id="PS51352"/>
    </source>
</evidence>
<reference evidence="12" key="1">
    <citation type="submission" date="2014-02" db="EMBL/GenBank/DDBJ databases">
        <authorList>
            <person name="Genoscope - CEA"/>
        </authorList>
    </citation>
    <scope>NUCLEOTIDE SEQUENCE</scope>
    <source>
        <strain evidence="12">LS3</strain>
    </source>
</reference>
<dbReference type="GO" id="GO:0005737">
    <property type="term" value="C:cytoplasm"/>
    <property type="evidence" value="ECO:0007669"/>
    <property type="project" value="TreeGrafter"/>
</dbReference>
<evidence type="ECO:0000256" key="4">
    <source>
        <dbReference type="ARBA" id="ARBA00023002"/>
    </source>
</evidence>
<feature type="region of interest" description="Disordered" evidence="10">
    <location>
        <begin position="1"/>
        <end position="51"/>
    </location>
</feature>
<proteinExistence type="inferred from homology"/>
<keyword evidence="4" id="KW-0560">Oxidoreductase</keyword>
<reference evidence="12" key="2">
    <citation type="submission" date="2014-06" db="EMBL/GenBank/DDBJ databases">
        <title>The complete genome of Blastobotrys (Arxula) adeninivorans LS3 - a yeast of biotechnological interest.</title>
        <authorList>
            <person name="Kunze G."/>
            <person name="Gaillardin C."/>
            <person name="Czernicka M."/>
            <person name="Durrens P."/>
            <person name="Martin T."/>
            <person name="Boer E."/>
            <person name="Gabaldon T."/>
            <person name="Cruz J."/>
            <person name="Talla E."/>
            <person name="Marck C."/>
            <person name="Goffeau A."/>
            <person name="Barbe V."/>
            <person name="Baret P."/>
            <person name="Baronian K."/>
            <person name="Beier S."/>
            <person name="Bleykasten C."/>
            <person name="Bode R."/>
            <person name="Casaregola S."/>
            <person name="Despons L."/>
            <person name="Fairhead C."/>
            <person name="Giersberg M."/>
            <person name="Gierski P."/>
            <person name="Hahnel U."/>
            <person name="Hartmann A."/>
            <person name="Jankowska D."/>
            <person name="Jubin C."/>
            <person name="Jung P."/>
            <person name="Lafontaine I."/>
            <person name="Leh-Louis V."/>
            <person name="Lemaire M."/>
            <person name="Marcet-Houben M."/>
            <person name="Mascher M."/>
            <person name="Morel G."/>
            <person name="Richard G.-F."/>
            <person name="Riechen J."/>
            <person name="Sacerdot C."/>
            <person name="Sarkar A."/>
            <person name="Savel G."/>
            <person name="Schacherer J."/>
            <person name="Sherman D."/>
            <person name="Straub M.-L."/>
            <person name="Stein N."/>
            <person name="Thierry A."/>
            <person name="Trautwein-Schult A."/>
            <person name="Westhof E."/>
            <person name="Worch S."/>
            <person name="Dujon B."/>
            <person name="Souciet J.-L."/>
            <person name="Wincker P."/>
            <person name="Scholz U."/>
            <person name="Neuveglise N."/>
        </authorList>
    </citation>
    <scope>NUCLEOTIDE SEQUENCE</scope>
    <source>
        <strain evidence="12">LS3</strain>
    </source>
</reference>
<dbReference type="PhylomeDB" id="A0A060T9G0"/>
<comment type="catalytic activity">
    <reaction evidence="9">
        <text>a hydroperoxide + [thioredoxin]-dithiol = an alcohol + [thioredoxin]-disulfide + H2O</text>
        <dbReference type="Rhea" id="RHEA:62620"/>
        <dbReference type="Rhea" id="RHEA-COMP:10698"/>
        <dbReference type="Rhea" id="RHEA-COMP:10700"/>
        <dbReference type="ChEBI" id="CHEBI:15377"/>
        <dbReference type="ChEBI" id="CHEBI:29950"/>
        <dbReference type="ChEBI" id="CHEBI:30879"/>
        <dbReference type="ChEBI" id="CHEBI:35924"/>
        <dbReference type="ChEBI" id="CHEBI:50058"/>
        <dbReference type="EC" id="1.11.1.24"/>
    </reaction>
</comment>
<evidence type="ECO:0000256" key="2">
    <source>
        <dbReference type="ARBA" id="ARBA00022559"/>
    </source>
</evidence>
<dbReference type="Gene3D" id="3.40.30.10">
    <property type="entry name" value="Glutaredoxin"/>
    <property type="match status" value="1"/>
</dbReference>
<dbReference type="AlphaFoldDB" id="A0A060T9G0"/>
<sequence>MTETTLRRSARNKRKEEAPAEVVSEEPPAKKSRAPKKEQSEANEGDAVPDVTLLNQDEEEVNVYKLSFDTPIVLFSYSRANTPGCSRQADSYGKNFDQFSSKAKVFGISADGPKAQLKFKNKYSLPFDLLCDPKFELLGPIGGENAAHKVVRSQWVIYQGKLVDVSLKISPDQSLNRSLKGLVKAKDTKEDEKEDKKEDEKEGKDEEEDKDSKDEESKEVTKNKENEDTKEEEKEEKEDKEEKE</sequence>
<protein>
    <recommendedName>
        <fullName evidence="1">thioredoxin-dependent peroxiredoxin</fullName>
        <ecNumber evidence="1">1.11.1.24</ecNumber>
    </recommendedName>
    <alternativeName>
        <fullName evidence="7">Thioredoxin peroxidase</fullName>
    </alternativeName>
</protein>
<evidence type="ECO:0000256" key="6">
    <source>
        <dbReference type="ARBA" id="ARBA00023284"/>
    </source>
</evidence>
<dbReference type="CDD" id="cd03017">
    <property type="entry name" value="PRX_BCP"/>
    <property type="match status" value="1"/>
</dbReference>
<keyword evidence="2" id="KW-0575">Peroxidase</keyword>
<comment type="similarity">
    <text evidence="8">Belongs to the peroxiredoxin family. BCP/PrxQ subfamily.</text>
</comment>
<feature type="compositionally biased region" description="Basic and acidic residues" evidence="10">
    <location>
        <begin position="184"/>
        <end position="227"/>
    </location>
</feature>
<dbReference type="GO" id="GO:0034599">
    <property type="term" value="P:cellular response to oxidative stress"/>
    <property type="evidence" value="ECO:0007669"/>
    <property type="project" value="TreeGrafter"/>
</dbReference>
<keyword evidence="6" id="KW-0676">Redox-active center</keyword>
<dbReference type="PANTHER" id="PTHR42801">
    <property type="entry name" value="THIOREDOXIN-DEPENDENT PEROXIDE REDUCTASE"/>
    <property type="match status" value="1"/>
</dbReference>
<dbReference type="Pfam" id="PF00578">
    <property type="entry name" value="AhpC-TSA"/>
    <property type="match status" value="1"/>
</dbReference>
<evidence type="ECO:0000256" key="3">
    <source>
        <dbReference type="ARBA" id="ARBA00022862"/>
    </source>
</evidence>
<dbReference type="InterPro" id="IPR000866">
    <property type="entry name" value="AhpC/TSA"/>
</dbReference>
<accession>A0A060T9G0</accession>
<organism evidence="12">
    <name type="scientific">Blastobotrys adeninivorans</name>
    <name type="common">Yeast</name>
    <name type="synonym">Arxula adeninivorans</name>
    <dbReference type="NCBI Taxonomy" id="409370"/>
    <lineage>
        <taxon>Eukaryota</taxon>
        <taxon>Fungi</taxon>
        <taxon>Dikarya</taxon>
        <taxon>Ascomycota</taxon>
        <taxon>Saccharomycotina</taxon>
        <taxon>Dipodascomycetes</taxon>
        <taxon>Dipodascales</taxon>
        <taxon>Trichomonascaceae</taxon>
        <taxon>Blastobotrys</taxon>
    </lineage>
</organism>
<dbReference type="EC" id="1.11.1.24" evidence="1"/>
<feature type="domain" description="Thioredoxin" evidence="11">
    <location>
        <begin position="42"/>
        <end position="184"/>
    </location>
</feature>
<dbReference type="EMBL" id="HG937694">
    <property type="protein sequence ID" value="CDP37710.1"/>
    <property type="molecule type" value="Genomic_DNA"/>
</dbReference>
<dbReference type="InterPro" id="IPR050924">
    <property type="entry name" value="Peroxiredoxin_BCP/PrxQ"/>
</dbReference>
<evidence type="ECO:0000256" key="10">
    <source>
        <dbReference type="SAM" id="MobiDB-lite"/>
    </source>
</evidence>
<evidence type="ECO:0000256" key="7">
    <source>
        <dbReference type="ARBA" id="ARBA00032824"/>
    </source>
</evidence>
<feature type="region of interest" description="Disordered" evidence="10">
    <location>
        <begin position="183"/>
        <end position="244"/>
    </location>
</feature>
<dbReference type="PANTHER" id="PTHR42801:SF23">
    <property type="entry name" value="PEROXIREDOXIN DOT5"/>
    <property type="match status" value="1"/>
</dbReference>
<keyword evidence="3" id="KW-0049">Antioxidant</keyword>
<dbReference type="GO" id="GO:0008379">
    <property type="term" value="F:thioredoxin peroxidase activity"/>
    <property type="evidence" value="ECO:0007669"/>
    <property type="project" value="TreeGrafter"/>
</dbReference>
<dbReference type="GO" id="GO:0045454">
    <property type="term" value="P:cell redox homeostasis"/>
    <property type="evidence" value="ECO:0007669"/>
    <property type="project" value="TreeGrafter"/>
</dbReference>